<feature type="compositionally biased region" description="Basic and acidic residues" evidence="9">
    <location>
        <begin position="74"/>
        <end position="99"/>
    </location>
</feature>
<feature type="compositionally biased region" description="Low complexity" evidence="9">
    <location>
        <begin position="32"/>
        <end position="43"/>
    </location>
</feature>
<evidence type="ECO:0000256" key="4">
    <source>
        <dbReference type="ARBA" id="ARBA00022741"/>
    </source>
</evidence>
<dbReference type="FunFam" id="3.30.200.20:FF:000172">
    <property type="entry name" value="cyclin-dependent kinase G-2 isoform X1"/>
    <property type="match status" value="1"/>
</dbReference>
<keyword evidence="4 7" id="KW-0547">Nucleotide-binding</keyword>
<evidence type="ECO:0000259" key="10">
    <source>
        <dbReference type="PROSITE" id="PS50011"/>
    </source>
</evidence>
<dbReference type="Gene3D" id="1.10.510.10">
    <property type="entry name" value="Transferase(Phosphotransferase) domain 1"/>
    <property type="match status" value="1"/>
</dbReference>
<dbReference type="GO" id="GO:0007346">
    <property type="term" value="P:regulation of mitotic cell cycle"/>
    <property type="evidence" value="ECO:0007669"/>
    <property type="project" value="TreeGrafter"/>
</dbReference>
<dbReference type="GO" id="GO:0004674">
    <property type="term" value="F:protein serine/threonine kinase activity"/>
    <property type="evidence" value="ECO:0007669"/>
    <property type="project" value="UniProtKB-KW"/>
</dbReference>
<dbReference type="PANTHER" id="PTHR24056">
    <property type="entry name" value="CELL DIVISION PROTEIN KINASE"/>
    <property type="match status" value="1"/>
</dbReference>
<evidence type="ECO:0000313" key="11">
    <source>
        <dbReference type="EMBL" id="CBY24433.1"/>
    </source>
</evidence>
<evidence type="ECO:0000256" key="9">
    <source>
        <dbReference type="SAM" id="MobiDB-lite"/>
    </source>
</evidence>
<dbReference type="InterPro" id="IPR050108">
    <property type="entry name" value="CDK"/>
</dbReference>
<evidence type="ECO:0000313" key="12">
    <source>
        <dbReference type="Proteomes" id="UP000001307"/>
    </source>
</evidence>
<dbReference type="GO" id="GO:0005524">
    <property type="term" value="F:ATP binding"/>
    <property type="evidence" value="ECO:0007669"/>
    <property type="project" value="UniProtKB-UniRule"/>
</dbReference>
<feature type="domain" description="Protein kinase" evidence="10">
    <location>
        <begin position="166"/>
        <end position="454"/>
    </location>
</feature>
<dbReference type="Gene3D" id="3.30.200.20">
    <property type="entry name" value="Phosphorylase Kinase, domain 1"/>
    <property type="match status" value="1"/>
</dbReference>
<evidence type="ECO:0000256" key="1">
    <source>
        <dbReference type="ARBA" id="ARBA00006485"/>
    </source>
</evidence>
<feature type="region of interest" description="Disordered" evidence="9">
    <location>
        <begin position="1"/>
        <end position="139"/>
    </location>
</feature>
<dbReference type="PROSITE" id="PS00107">
    <property type="entry name" value="PROTEIN_KINASE_ATP"/>
    <property type="match status" value="1"/>
</dbReference>
<name>E4XFP4_OIKDI</name>
<accession>E4XFP4</accession>
<protein>
    <recommendedName>
        <fullName evidence="10">Protein kinase domain-containing protein</fullName>
    </recommendedName>
</protein>
<dbReference type="GO" id="GO:0010556">
    <property type="term" value="P:regulation of macromolecule biosynthetic process"/>
    <property type="evidence" value="ECO:0007669"/>
    <property type="project" value="UniProtKB-ARBA"/>
</dbReference>
<dbReference type="Proteomes" id="UP000001307">
    <property type="component" value="Unassembled WGS sequence"/>
</dbReference>
<dbReference type="SMART" id="SM00220">
    <property type="entry name" value="S_TKc"/>
    <property type="match status" value="1"/>
</dbReference>
<dbReference type="PROSITE" id="PS00108">
    <property type="entry name" value="PROTEIN_KINASE_ST"/>
    <property type="match status" value="1"/>
</dbReference>
<dbReference type="FunFam" id="1.10.510.10:FF:000533">
    <property type="entry name" value="cyclin-dependent kinase 10"/>
    <property type="match status" value="1"/>
</dbReference>
<dbReference type="EMBL" id="FN653046">
    <property type="protein sequence ID" value="CBY24433.1"/>
    <property type="molecule type" value="Genomic_DNA"/>
</dbReference>
<dbReference type="SUPFAM" id="SSF56112">
    <property type="entry name" value="Protein kinase-like (PK-like)"/>
    <property type="match status" value="1"/>
</dbReference>
<dbReference type="OrthoDB" id="1732493at2759"/>
<evidence type="ECO:0000256" key="2">
    <source>
        <dbReference type="ARBA" id="ARBA00022527"/>
    </source>
</evidence>
<keyword evidence="2 8" id="KW-0723">Serine/threonine-protein kinase</keyword>
<evidence type="ECO:0000256" key="3">
    <source>
        <dbReference type="ARBA" id="ARBA00022679"/>
    </source>
</evidence>
<feature type="binding site" evidence="7">
    <location>
        <position position="195"/>
    </location>
    <ligand>
        <name>ATP</name>
        <dbReference type="ChEBI" id="CHEBI:30616"/>
    </ligand>
</feature>
<keyword evidence="3" id="KW-0808">Transferase</keyword>
<dbReference type="FunCoup" id="E4XFP4">
    <property type="interactions" value="123"/>
</dbReference>
<dbReference type="InterPro" id="IPR008271">
    <property type="entry name" value="Ser/Thr_kinase_AS"/>
</dbReference>
<dbReference type="GO" id="GO:0005634">
    <property type="term" value="C:nucleus"/>
    <property type="evidence" value="ECO:0007669"/>
    <property type="project" value="TreeGrafter"/>
</dbReference>
<dbReference type="Pfam" id="PF00069">
    <property type="entry name" value="Pkinase"/>
    <property type="match status" value="1"/>
</dbReference>
<dbReference type="GO" id="GO:0080090">
    <property type="term" value="P:regulation of primary metabolic process"/>
    <property type="evidence" value="ECO:0007669"/>
    <property type="project" value="UniProtKB-ARBA"/>
</dbReference>
<dbReference type="InParanoid" id="E4XFP4"/>
<keyword evidence="12" id="KW-1185">Reference proteome</keyword>
<dbReference type="InterPro" id="IPR000719">
    <property type="entry name" value="Prot_kinase_dom"/>
</dbReference>
<sequence length="500" mass="57179">MMRGNDNYVPVAQFPKREKKVPVSENCAPPNSTSTISSSSSTTARTAHGIRAFQKDARATFSVDSSRQKRSNHKKEERRKSVNKDRKRNISHEDSQETKKNKKNISKSEKKESRGSSQIRKKSEEEGTRYPKPAKKLPPVVDVKTLEQNEIPERLKMGRCRPVTEFEKLNRIGEGTYGIVYRARDTADDRIVALKKVRMEKERDGIPVSSIREISLLFSLHHENIVKLESVAVGQQLESLFLVMGYCQYDLAGLLDHMSKPFLEEQVKCLMLQVLKGLEFMHSKYIAHRDLKVSNLLLTDEGVLKIADFGLARSFGTPRKPSTPKVVTLWYRAPEVLFGDRIHTTAIRDVNFCCVLSELLLHDPLFPARTELELIDKIIDTIGSPNETIWPGYSDLPLVKEMVFDLLAQQPYNNLKSKFPWWNSDAGFRLLNNMLAYCPEKRITAAAALKHQYFKEAPLPSLNSEMPDFPNYKSRQNQTDRKKPEKKAENQRKTSTITLS</sequence>
<evidence type="ECO:0000256" key="5">
    <source>
        <dbReference type="ARBA" id="ARBA00022777"/>
    </source>
</evidence>
<feature type="region of interest" description="Disordered" evidence="9">
    <location>
        <begin position="461"/>
        <end position="500"/>
    </location>
</feature>
<dbReference type="InterPro" id="IPR011009">
    <property type="entry name" value="Kinase-like_dom_sf"/>
</dbReference>
<evidence type="ECO:0000256" key="7">
    <source>
        <dbReference type="PROSITE-ProRule" id="PRU10141"/>
    </source>
</evidence>
<comment type="similarity">
    <text evidence="1">Belongs to the protein kinase superfamily. CMGC Ser/Thr protein kinase family. CDC2/CDKX subfamily.</text>
</comment>
<feature type="compositionally biased region" description="Basic and acidic residues" evidence="9">
    <location>
        <begin position="478"/>
        <end position="492"/>
    </location>
</feature>
<proteinExistence type="inferred from homology"/>
<gene>
    <name evidence="11" type="ORF">GSOID_T00010294001</name>
</gene>
<evidence type="ECO:0000256" key="8">
    <source>
        <dbReference type="RuleBase" id="RU000304"/>
    </source>
</evidence>
<dbReference type="AlphaFoldDB" id="E4XFP4"/>
<dbReference type="PROSITE" id="PS50011">
    <property type="entry name" value="PROTEIN_KINASE_DOM"/>
    <property type="match status" value="1"/>
</dbReference>
<evidence type="ECO:0000256" key="6">
    <source>
        <dbReference type="ARBA" id="ARBA00022840"/>
    </source>
</evidence>
<keyword evidence="6 7" id="KW-0067">ATP-binding</keyword>
<keyword evidence="5" id="KW-0418">Kinase</keyword>
<dbReference type="InterPro" id="IPR017441">
    <property type="entry name" value="Protein_kinase_ATP_BS"/>
</dbReference>
<organism evidence="11">
    <name type="scientific">Oikopleura dioica</name>
    <name type="common">Tunicate</name>
    <dbReference type="NCBI Taxonomy" id="34765"/>
    <lineage>
        <taxon>Eukaryota</taxon>
        <taxon>Metazoa</taxon>
        <taxon>Chordata</taxon>
        <taxon>Tunicata</taxon>
        <taxon>Appendicularia</taxon>
        <taxon>Copelata</taxon>
        <taxon>Oikopleuridae</taxon>
        <taxon>Oikopleura</taxon>
    </lineage>
</organism>
<dbReference type="PANTHER" id="PTHR24056:SF508">
    <property type="entry name" value="CYCLIN-DEPENDENT KINASE 10"/>
    <property type="match status" value="1"/>
</dbReference>
<reference evidence="11" key="1">
    <citation type="journal article" date="2010" name="Science">
        <title>Plasticity of animal genome architecture unmasked by rapid evolution of a pelagic tunicate.</title>
        <authorList>
            <person name="Denoeud F."/>
            <person name="Henriet S."/>
            <person name="Mungpakdee S."/>
            <person name="Aury J.M."/>
            <person name="Da Silva C."/>
            <person name="Brinkmann H."/>
            <person name="Mikhaleva J."/>
            <person name="Olsen L.C."/>
            <person name="Jubin C."/>
            <person name="Canestro C."/>
            <person name="Bouquet J.M."/>
            <person name="Danks G."/>
            <person name="Poulain J."/>
            <person name="Campsteijn C."/>
            <person name="Adamski M."/>
            <person name="Cross I."/>
            <person name="Yadetie F."/>
            <person name="Muffato M."/>
            <person name="Louis A."/>
            <person name="Butcher S."/>
            <person name="Tsagkogeorga G."/>
            <person name="Konrad A."/>
            <person name="Singh S."/>
            <person name="Jensen M.F."/>
            <person name="Cong E.H."/>
            <person name="Eikeseth-Otteraa H."/>
            <person name="Noel B."/>
            <person name="Anthouard V."/>
            <person name="Porcel B.M."/>
            <person name="Kachouri-Lafond R."/>
            <person name="Nishino A."/>
            <person name="Ugolini M."/>
            <person name="Chourrout P."/>
            <person name="Nishida H."/>
            <person name="Aasland R."/>
            <person name="Huzurbazar S."/>
            <person name="Westhof E."/>
            <person name="Delsuc F."/>
            <person name="Lehrach H."/>
            <person name="Reinhardt R."/>
            <person name="Weissenbach J."/>
            <person name="Roy S.W."/>
            <person name="Artiguenave F."/>
            <person name="Postlethwait J.H."/>
            <person name="Manak J.R."/>
            <person name="Thompson E.M."/>
            <person name="Jaillon O."/>
            <person name="Du Pasquier L."/>
            <person name="Boudinot P."/>
            <person name="Liberles D.A."/>
            <person name="Volff J.N."/>
            <person name="Philippe H."/>
            <person name="Lenhard B."/>
            <person name="Roest Crollius H."/>
            <person name="Wincker P."/>
            <person name="Chourrout D."/>
        </authorList>
    </citation>
    <scope>NUCLEOTIDE SEQUENCE [LARGE SCALE GENOMIC DNA]</scope>
</reference>